<evidence type="ECO:0000256" key="3">
    <source>
        <dbReference type="ARBA" id="ARBA00022478"/>
    </source>
</evidence>
<dbReference type="InterPro" id="IPR007120">
    <property type="entry name" value="DNA-dir_RNAP_su2_dom"/>
</dbReference>
<evidence type="ECO:0000313" key="13">
    <source>
        <dbReference type="EMBL" id="QHT32641.1"/>
    </source>
</evidence>
<dbReference type="GO" id="GO:0004519">
    <property type="term" value="F:endonuclease activity"/>
    <property type="evidence" value="ECO:0007669"/>
    <property type="project" value="InterPro"/>
</dbReference>
<dbReference type="GO" id="GO:0016539">
    <property type="term" value="P:intein-mediated protein splicing"/>
    <property type="evidence" value="ECO:0007669"/>
    <property type="project" value="InterPro"/>
</dbReference>
<dbReference type="Pfam" id="PF04567">
    <property type="entry name" value="RNA_pol_Rpb2_5"/>
    <property type="match status" value="1"/>
</dbReference>
<dbReference type="InterPro" id="IPR015712">
    <property type="entry name" value="DNA-dir_RNA_pol_su2"/>
</dbReference>
<dbReference type="PROSITE" id="PS50819">
    <property type="entry name" value="INTEIN_ENDONUCLEASE"/>
    <property type="match status" value="1"/>
</dbReference>
<dbReference type="Pfam" id="PF00562">
    <property type="entry name" value="RNA_pol_Rpb2_6"/>
    <property type="match status" value="2"/>
</dbReference>
<feature type="compositionally biased region" description="Polar residues" evidence="11">
    <location>
        <begin position="1803"/>
        <end position="1824"/>
    </location>
</feature>
<dbReference type="Gene3D" id="3.90.1800.10">
    <property type="entry name" value="RNA polymerase alpha subunit dimerisation domain"/>
    <property type="match status" value="1"/>
</dbReference>
<dbReference type="EMBL" id="MN738946">
    <property type="protein sequence ID" value="QHT32641.1"/>
    <property type="molecule type" value="Genomic_DNA"/>
</dbReference>
<comment type="similarity">
    <text evidence="1">Belongs to the RNA polymerase beta chain family.</text>
</comment>
<dbReference type="InterPro" id="IPR007642">
    <property type="entry name" value="RNA_pol_Rpb2_2"/>
</dbReference>
<feature type="region of interest" description="Disordered" evidence="11">
    <location>
        <begin position="1759"/>
        <end position="1848"/>
    </location>
</feature>
<organism evidence="13">
    <name type="scientific">viral metagenome</name>
    <dbReference type="NCBI Taxonomy" id="1070528"/>
    <lineage>
        <taxon>unclassified sequences</taxon>
        <taxon>metagenomes</taxon>
        <taxon>organismal metagenomes</taxon>
    </lineage>
</organism>
<dbReference type="Pfam" id="PF04561">
    <property type="entry name" value="RNA_pol_Rpb2_2"/>
    <property type="match status" value="1"/>
</dbReference>
<dbReference type="SUPFAM" id="SSF51294">
    <property type="entry name" value="Hedgehog/intein (Hint) domain"/>
    <property type="match status" value="1"/>
</dbReference>
<evidence type="ECO:0000256" key="8">
    <source>
        <dbReference type="ARBA" id="ARBA00022833"/>
    </source>
</evidence>
<reference evidence="13" key="1">
    <citation type="journal article" date="2020" name="Nature">
        <title>Giant virus diversity and host interactions through global metagenomics.</title>
        <authorList>
            <person name="Schulz F."/>
            <person name="Roux S."/>
            <person name="Paez-Espino D."/>
            <person name="Jungbluth S."/>
            <person name="Walsh D.A."/>
            <person name="Denef V.J."/>
            <person name="McMahon K.D."/>
            <person name="Konstantinidis K.T."/>
            <person name="Eloe-Fadrosh E.A."/>
            <person name="Kyrpides N.C."/>
            <person name="Woyke T."/>
        </authorList>
    </citation>
    <scope>NUCLEOTIDE SEQUENCE</scope>
    <source>
        <strain evidence="13">GVMAG-M-3300009161-30</strain>
    </source>
</reference>
<accession>A0A6C0EVC4</accession>
<dbReference type="PRINTS" id="PR00379">
    <property type="entry name" value="INTEIN"/>
</dbReference>
<dbReference type="InterPro" id="IPR027434">
    <property type="entry name" value="Homing_endonucl"/>
</dbReference>
<feature type="region of interest" description="Disordered" evidence="11">
    <location>
        <begin position="1645"/>
        <end position="1704"/>
    </location>
</feature>
<dbReference type="InterPro" id="IPR007645">
    <property type="entry name" value="RNA_pol_Rpb2_3"/>
</dbReference>
<dbReference type="SUPFAM" id="SSF55608">
    <property type="entry name" value="Homing endonucleases"/>
    <property type="match status" value="1"/>
</dbReference>
<dbReference type="GO" id="GO:0003899">
    <property type="term" value="F:DNA-directed RNA polymerase activity"/>
    <property type="evidence" value="ECO:0007669"/>
    <property type="project" value="UniProtKB-EC"/>
</dbReference>
<dbReference type="CDD" id="cd00081">
    <property type="entry name" value="Hint"/>
    <property type="match status" value="1"/>
</dbReference>
<dbReference type="InterPro" id="IPR006141">
    <property type="entry name" value="Intein_N"/>
</dbReference>
<dbReference type="InterPro" id="IPR007646">
    <property type="entry name" value="RNA_pol_Rpb2_4"/>
</dbReference>
<dbReference type="Gene3D" id="2.40.50.150">
    <property type="match status" value="1"/>
</dbReference>
<feature type="compositionally biased region" description="Polar residues" evidence="11">
    <location>
        <begin position="1765"/>
        <end position="1782"/>
    </location>
</feature>
<dbReference type="InterPro" id="IPR037033">
    <property type="entry name" value="DNA-dir_RNAP_su2_hyb_sf"/>
</dbReference>
<name>A0A6C0EVC4_9ZZZZ</name>
<dbReference type="Pfam" id="PF04560">
    <property type="entry name" value="RNA_pol_Rpb2_7"/>
    <property type="match status" value="1"/>
</dbReference>
<proteinExistence type="inferred from homology"/>
<keyword evidence="5" id="KW-0548">Nucleotidyltransferase</keyword>
<dbReference type="InterPro" id="IPR004042">
    <property type="entry name" value="Intein_endonuc_central"/>
</dbReference>
<keyword evidence="9" id="KW-0651">Protein splicing</keyword>
<dbReference type="Gene3D" id="2.170.16.10">
    <property type="entry name" value="Hedgehog/Intein (Hint) domain"/>
    <property type="match status" value="1"/>
</dbReference>
<evidence type="ECO:0000256" key="11">
    <source>
        <dbReference type="SAM" id="MobiDB-lite"/>
    </source>
</evidence>
<keyword evidence="10" id="KW-0804">Transcription</keyword>
<keyword evidence="6" id="KW-0479">Metal-binding</keyword>
<dbReference type="InterPro" id="IPR036844">
    <property type="entry name" value="Hint_dom_sf"/>
</dbReference>
<evidence type="ECO:0000256" key="2">
    <source>
        <dbReference type="ARBA" id="ARBA00012418"/>
    </source>
</evidence>
<dbReference type="InterPro" id="IPR007644">
    <property type="entry name" value="RNA_pol_bsu_protrusion"/>
</dbReference>
<dbReference type="Pfam" id="PF04565">
    <property type="entry name" value="RNA_pol_Rpb2_3"/>
    <property type="match status" value="1"/>
</dbReference>
<keyword evidence="8" id="KW-0862">Zinc</keyword>
<evidence type="ECO:0000256" key="9">
    <source>
        <dbReference type="ARBA" id="ARBA00023000"/>
    </source>
</evidence>
<dbReference type="PROSITE" id="PS50817">
    <property type="entry name" value="INTEIN_N_TER"/>
    <property type="match status" value="1"/>
</dbReference>
<keyword evidence="4" id="KW-0808">Transferase</keyword>
<dbReference type="GO" id="GO:0046872">
    <property type="term" value="F:metal ion binding"/>
    <property type="evidence" value="ECO:0007669"/>
    <property type="project" value="UniProtKB-KW"/>
</dbReference>
<evidence type="ECO:0000256" key="6">
    <source>
        <dbReference type="ARBA" id="ARBA00022723"/>
    </source>
</evidence>
<dbReference type="GO" id="GO:0003677">
    <property type="term" value="F:DNA binding"/>
    <property type="evidence" value="ECO:0007669"/>
    <property type="project" value="InterPro"/>
</dbReference>
<dbReference type="InterPro" id="IPR003587">
    <property type="entry name" value="Hint_dom_N"/>
</dbReference>
<keyword evidence="7" id="KW-0068">Autocatalytic cleavage</keyword>
<protein>
    <recommendedName>
        <fullName evidence="2">DNA-directed RNA polymerase</fullName>
        <ecNumber evidence="2">2.7.7.6</ecNumber>
    </recommendedName>
</protein>
<feature type="domain" description="DOD-type homing endonuclease" evidence="12">
    <location>
        <begin position="1092"/>
        <end position="1220"/>
    </location>
</feature>
<feature type="compositionally biased region" description="Low complexity" evidence="11">
    <location>
        <begin position="1673"/>
        <end position="1704"/>
    </location>
</feature>
<dbReference type="GO" id="GO:0032549">
    <property type="term" value="F:ribonucleoside binding"/>
    <property type="evidence" value="ECO:0007669"/>
    <property type="project" value="InterPro"/>
</dbReference>
<evidence type="ECO:0000256" key="5">
    <source>
        <dbReference type="ARBA" id="ARBA00022695"/>
    </source>
</evidence>
<dbReference type="GO" id="GO:0006351">
    <property type="term" value="P:DNA-templated transcription"/>
    <property type="evidence" value="ECO:0007669"/>
    <property type="project" value="InterPro"/>
</dbReference>
<dbReference type="GO" id="GO:0000428">
    <property type="term" value="C:DNA-directed RNA polymerase complex"/>
    <property type="evidence" value="ECO:0007669"/>
    <property type="project" value="UniProtKB-KW"/>
</dbReference>
<dbReference type="Gene3D" id="3.10.28.10">
    <property type="entry name" value="Homing endonucleases"/>
    <property type="match status" value="1"/>
</dbReference>
<evidence type="ECO:0000256" key="4">
    <source>
        <dbReference type="ARBA" id="ARBA00022679"/>
    </source>
</evidence>
<evidence type="ECO:0000256" key="7">
    <source>
        <dbReference type="ARBA" id="ARBA00022813"/>
    </source>
</evidence>
<dbReference type="Pfam" id="PF04563">
    <property type="entry name" value="RNA_pol_Rpb2_1"/>
    <property type="match status" value="1"/>
</dbReference>
<dbReference type="InterPro" id="IPR007641">
    <property type="entry name" value="RNA_pol_Rpb2_7"/>
</dbReference>
<dbReference type="InterPro" id="IPR006142">
    <property type="entry name" value="INTEIN"/>
</dbReference>
<evidence type="ECO:0000259" key="12">
    <source>
        <dbReference type="PROSITE" id="PS50819"/>
    </source>
</evidence>
<keyword evidence="3" id="KW-0240">DNA-directed RNA polymerase</keyword>
<dbReference type="Gene3D" id="2.40.270.10">
    <property type="entry name" value="DNA-directed RNA polymerase, subunit 2, domain 6"/>
    <property type="match status" value="2"/>
</dbReference>
<dbReference type="PANTHER" id="PTHR20856">
    <property type="entry name" value="DNA-DIRECTED RNA POLYMERASE I SUBUNIT 2"/>
    <property type="match status" value="1"/>
</dbReference>
<dbReference type="SUPFAM" id="SSF64484">
    <property type="entry name" value="beta and beta-prime subunits of DNA dependent RNA-polymerase"/>
    <property type="match status" value="2"/>
</dbReference>
<dbReference type="InterPro" id="IPR014724">
    <property type="entry name" value="RNA_pol_RPB2_OB-fold"/>
</dbReference>
<evidence type="ECO:0000256" key="10">
    <source>
        <dbReference type="ARBA" id="ARBA00023163"/>
    </source>
</evidence>
<dbReference type="Gene3D" id="3.90.1100.10">
    <property type="match status" value="2"/>
</dbReference>
<dbReference type="Pfam" id="PF04566">
    <property type="entry name" value="RNA_pol_Rpb2_4"/>
    <property type="match status" value="1"/>
</dbReference>
<dbReference type="SMART" id="SM00306">
    <property type="entry name" value="HintN"/>
    <property type="match status" value="1"/>
</dbReference>
<dbReference type="InterPro" id="IPR007647">
    <property type="entry name" value="RNA_pol_Rpb2_5"/>
</dbReference>
<evidence type="ECO:0000256" key="1">
    <source>
        <dbReference type="ARBA" id="ARBA00006835"/>
    </source>
</evidence>
<sequence>MTNAIGSTHANIMENISWKLIDKYFKDNPSNLVAHHLESYNDFFNGGINRVFKENNPIRFIEREDEESEQRDQCLLYLGGKNGDKIYFGKPIIYDDNYAHYMYPNDARLRNMTYGITIHYDVEIDFIYYENDEKKTHSAVLEQIYLGRFPIMLQSNLCILKDLTPEVRFNMGECRNDFGGYFIIDGKEKSIVSQEKFADNMLYIKKNKPDNIYSYSAEIRSVSEDASKPVRTTAVKIVAGPAAVNTIKYSMEQFVVNVPNVRKPVPLFILMRALGVVSDESIIEHCLLDLKQNESYIDLFIPSIHDANKIFTQENALQYIALLTKRRTINGVLDILMNYFLPNIGEKNFLDKAYFIGYMVKRLLQVYKKEQKPTDRDNFRFKRVELTGSLIYDLFREYYLIQKRDISLKIDSEHYYHKGKYKNNFLSLIDDNYREFFKERIIESGFKKAFKGNWGSEAHTKRIGAVQDLNRLSWNSFISQLRKINLPLDASAKVVGPRLLHASQWGYIDPVDTPDGGNIGLHKHMSISTLITSGTSAKPLIKWLRAKTSLRLLQECNPKYLGAVTKVFVNGSWIGVVDNPIETIKLLKLFRRNGLIPVYTSISFNYESNEMFIYTDAGRLSRPVYYVDNEKPSYNREDIIVLINSGKFTWEEIITGFKQKSDDKFHSKNNKIYDIHELYNSLNTIGHVEPEFNKNKAVVDYIDTAEEEGALIATRVDDLKKSKYYTHLEIDPSLILGVLGNMVIFPENNPITRDAFSCGQSKQAVSLYNSNYQMRMDKMGVVLNYGQIPLVKSKYLEYINKEEQPYGVNAIVAIMSYTGYNVEDAILINEGSIKRGLFNTTYFSTYEAREESGKVSGSSINSYFSNVESKNVSGIKPGYDYSHLDKFGLIKENTPLDDKMVLIGKVTSDSSDSENASDASVFPKKGQLGFVDKSFITEGEEGFRLAKIRVREERLPAIGDKMACALPTQQILTNNGWIEIKDIDINKHKVATLNINGNMIYEYPVNKFEYDHKGEMYYVKNKQVEVICTLNHKLYVKRREKNKGDKKYELIEAENVIGKMVRFQKSMKNVYPDVEYMILGDTQYKMDDWLQFLGMFISDGSVNNRAVILSAHKQRKINFNIDFLTKLGIEYYHDSYNGYFAINIGKNIEIYEEFKKYNLGALNKYLPKYVWSLSQRQSIILLDALMEGDGHTYADGFSRYGTISPKLANDICRLAVHCGWSGVTKIAAEPGDNKHTITGKLGYNAGKSHEIESKHTYYKISIIRKQNQPYINKKVNDSNEEKIIDYEGKVYCIEMPSSHLYYMREHNLAPSMLIGNSRAGQKGTLGLIIPEEDMPFTADGLKPDLIINPHAIPSRMTIGQLVETLLGKVGVTYGGFGDCTAFSNKGPNTDVYGALLVHAGYHSSGNQILYNGMTGDQIFSEIYIGPTYYMRLKHMVKDKINYRARGPNTMLTRQSVQGRANDGGLRIGEMERDGILAHGCAGFLNESYLIRGDEYFMAVCNKTGGIAVYNQAMNLFLSPFADGPIKFNTALDGKMNIQNVSRFGRSFSIVRVPYALKLLIQELQVMNIQMRIITEDNIDQLMSMSYSDNINKLLQDTENTDLRVLVSQYSRREKDRIQGITGKEKNNPFENPVEPPVYNKLANMSTTSPQYETGVSIYQPGSSEEMETENERNPNSPVYNPNSPVYNPNSPVYNPNSPVYNPNSPVYNPNSPVYNPNSPVYNPYSPMSSPPTPKITNPELKAQWESLSESDKKTLAEMLDKKRAQSTASPNSSTNKASNESNPVAGVPSASILNVEEKKLESGDNSGDNLEDQSTTQSNPSETKAINFDVGEPESSGSNSNETKKIIM</sequence>
<dbReference type="EC" id="2.7.7.6" evidence="2"/>